<feature type="compositionally biased region" description="Acidic residues" evidence="1">
    <location>
        <begin position="131"/>
        <end position="150"/>
    </location>
</feature>
<dbReference type="Proteomes" id="UP000184533">
    <property type="component" value="Unassembled WGS sequence"/>
</dbReference>
<dbReference type="PATRIC" id="fig|1121477.3.peg.569"/>
<dbReference type="AlphaFoldDB" id="A0A0F5L4C8"/>
<reference evidence="2 4" key="1">
    <citation type="submission" date="2015-03" db="EMBL/GenBank/DDBJ databases">
        <authorList>
            <person name="Hassan Y.I."/>
            <person name="Lepp D."/>
            <person name="Zhou T."/>
        </authorList>
    </citation>
    <scope>NUCLEOTIDE SEQUENCE [LARGE SCALE GENOMIC DNA]</scope>
    <source>
        <strain evidence="2 4">DSM 17137</strain>
    </source>
</reference>
<dbReference type="EMBL" id="FQVC01000007">
    <property type="protein sequence ID" value="SHF42280.1"/>
    <property type="molecule type" value="Genomic_DNA"/>
</dbReference>
<feature type="region of interest" description="Disordered" evidence="1">
    <location>
        <begin position="1"/>
        <end position="27"/>
    </location>
</feature>
<dbReference type="Proteomes" id="UP000033608">
    <property type="component" value="Unassembled WGS sequence"/>
</dbReference>
<organism evidence="2 4">
    <name type="scientific">Devosia limi DSM 17137</name>
    <dbReference type="NCBI Taxonomy" id="1121477"/>
    <lineage>
        <taxon>Bacteria</taxon>
        <taxon>Pseudomonadati</taxon>
        <taxon>Pseudomonadota</taxon>
        <taxon>Alphaproteobacteria</taxon>
        <taxon>Hyphomicrobiales</taxon>
        <taxon>Devosiaceae</taxon>
        <taxon>Devosia</taxon>
    </lineage>
</organism>
<protein>
    <submittedName>
        <fullName evidence="2">Uncharacterized protein</fullName>
    </submittedName>
</protein>
<evidence type="ECO:0000313" key="5">
    <source>
        <dbReference type="Proteomes" id="UP000184533"/>
    </source>
</evidence>
<evidence type="ECO:0000256" key="1">
    <source>
        <dbReference type="SAM" id="MobiDB-lite"/>
    </source>
</evidence>
<accession>A0A0F5L4C8</accession>
<reference evidence="3 5" key="2">
    <citation type="submission" date="2016-11" db="EMBL/GenBank/DDBJ databases">
        <authorList>
            <person name="Jaros S."/>
            <person name="Januszkiewicz K."/>
            <person name="Wedrychowicz H."/>
        </authorList>
    </citation>
    <scope>NUCLEOTIDE SEQUENCE [LARGE SCALE GENOMIC DNA]</scope>
    <source>
        <strain evidence="3 5">DSM 17137</strain>
    </source>
</reference>
<dbReference type="OrthoDB" id="7948795at2"/>
<proteinExistence type="predicted"/>
<dbReference type="RefSeq" id="WP_046136847.1">
    <property type="nucleotide sequence ID" value="NZ_FQVC01000007.1"/>
</dbReference>
<feature type="region of interest" description="Disordered" evidence="1">
    <location>
        <begin position="95"/>
        <end position="159"/>
    </location>
</feature>
<keyword evidence="4" id="KW-1185">Reference proteome</keyword>
<evidence type="ECO:0000313" key="3">
    <source>
        <dbReference type="EMBL" id="SHF42280.1"/>
    </source>
</evidence>
<dbReference type="EMBL" id="LAJF01000143">
    <property type="protein sequence ID" value="KKB77044.1"/>
    <property type="molecule type" value="Genomic_DNA"/>
</dbReference>
<sequence>MAQHHDHRGTIVPQRTNFDNADQPGIAQPFSQSEIEELLFGDERSAEERLQRLQEIRDELVARGSADFGDKDPEALLAEIDRAIEALSVTSNNADETNDYAGLAAPLGRDPADHLDALSPDDIDARHALEGEDEMFDDEDVEEPEWDEGDDFRPEHGTH</sequence>
<evidence type="ECO:0000313" key="4">
    <source>
        <dbReference type="Proteomes" id="UP000033608"/>
    </source>
</evidence>
<gene>
    <name evidence="3" type="ORF">SAMN02745223_02616</name>
    <name evidence="2" type="ORF">VW29_18980</name>
</gene>
<name>A0A0F5L4C8_9HYPH</name>
<evidence type="ECO:0000313" key="2">
    <source>
        <dbReference type="EMBL" id="KKB77044.1"/>
    </source>
</evidence>